<evidence type="ECO:0000313" key="2">
    <source>
        <dbReference type="Proteomes" id="UP000617555"/>
    </source>
</evidence>
<accession>A0ABQ1JS49</accession>
<dbReference type="RefSeq" id="WP_188741037.1">
    <property type="nucleotide sequence ID" value="NZ_BMII01000052.1"/>
</dbReference>
<gene>
    <name evidence="1" type="ORF">GCM10011607_39790</name>
</gene>
<reference evidence="2" key="1">
    <citation type="journal article" date="2019" name="Int. J. Syst. Evol. Microbiol.">
        <title>The Global Catalogue of Microorganisms (GCM) 10K type strain sequencing project: providing services to taxonomists for standard genome sequencing and annotation.</title>
        <authorList>
            <consortium name="The Broad Institute Genomics Platform"/>
            <consortium name="The Broad Institute Genome Sequencing Center for Infectious Disease"/>
            <person name="Wu L."/>
            <person name="Ma J."/>
        </authorList>
    </citation>
    <scope>NUCLEOTIDE SEQUENCE [LARGE SCALE GENOMIC DNA]</scope>
    <source>
        <strain evidence="2">CGMCC 1.15339</strain>
    </source>
</reference>
<keyword evidence="2" id="KW-1185">Reference proteome</keyword>
<protein>
    <submittedName>
        <fullName evidence="1">Uncharacterized protein</fullName>
    </submittedName>
</protein>
<dbReference type="EMBL" id="BMII01000052">
    <property type="protein sequence ID" value="GGB75512.1"/>
    <property type="molecule type" value="Genomic_DNA"/>
</dbReference>
<evidence type="ECO:0000313" key="1">
    <source>
        <dbReference type="EMBL" id="GGB75512.1"/>
    </source>
</evidence>
<sequence>MSPEIKEVLVKIIVTLENDHHGCKEEAINLAKTALGIKIEHNTIREMINSLDEKHIQDFMRKVT</sequence>
<comment type="caution">
    <text evidence="1">The sequence shown here is derived from an EMBL/GenBank/DDBJ whole genome shotgun (WGS) entry which is preliminary data.</text>
</comment>
<dbReference type="Proteomes" id="UP000617555">
    <property type="component" value="Unassembled WGS sequence"/>
</dbReference>
<organism evidence="1 2">
    <name type="scientific">Shewanella inventionis</name>
    <dbReference type="NCBI Taxonomy" id="1738770"/>
    <lineage>
        <taxon>Bacteria</taxon>
        <taxon>Pseudomonadati</taxon>
        <taxon>Pseudomonadota</taxon>
        <taxon>Gammaproteobacteria</taxon>
        <taxon>Alteromonadales</taxon>
        <taxon>Shewanellaceae</taxon>
        <taxon>Shewanella</taxon>
    </lineage>
</organism>
<name>A0ABQ1JS49_9GAMM</name>
<proteinExistence type="predicted"/>